<dbReference type="Pfam" id="PF13229">
    <property type="entry name" value="Beta_helix"/>
    <property type="match status" value="1"/>
</dbReference>
<dbReference type="InterPro" id="IPR012334">
    <property type="entry name" value="Pectin_lyas_fold"/>
</dbReference>
<sequence>MDPNGTADATTIAGCGFAEGHAIIVRAGTYREAVRPTADRVALVAYPGHHPVVSGADVIPSGAWTPVDDDVWRHVWAWEAQDNRNGDLSPGRRRELFVVDGVVMRGVGGDRRPALPDGRFWVEGPPATPKAVYLNPPGDVDPNVAVIEVGQRPFLFVPADAAGGRCGTSRQAGSLVAGMAFRHGTSPRQRFAVCLGAADGTLLDSDVGWQNGGGVDLSGRDHTVTGNWIHDNGIEGAGGTGATDVVFAFNDVRGNGWADPNVRGHGGAGKVTRSRGLVAHHNVFADNEINGLWLDINNRNAIVAANLFERNANTGLFFELFSDSSLVVDNVCVDNRPRPNDPPEGARLAGCVRLTDAAGIVVAFNTVVEATNAALVVVIDDRSLWPCDHDGDPACGPNEARSGQNPRAPDADGRPVRSRDLVVLNNVLLARSGAASAIRVPAAVASASTWGGNLVWPSPRAERTGRAVPDPLAVFEGTTNREGTFRLATRSPARGSAVPVPPTVLSLFDAGRRRDAAAYHLTHDAWGRPRPASADVGAGVAQ</sequence>
<accession>A0A271IXL7</accession>
<evidence type="ECO:0000256" key="1">
    <source>
        <dbReference type="SAM" id="MobiDB-lite"/>
    </source>
</evidence>
<evidence type="ECO:0000259" key="2">
    <source>
        <dbReference type="Pfam" id="PF13229"/>
    </source>
</evidence>
<dbReference type="SUPFAM" id="SSF51126">
    <property type="entry name" value="Pectin lyase-like"/>
    <property type="match status" value="1"/>
</dbReference>
<dbReference type="RefSeq" id="WP_179299493.1">
    <property type="nucleotide sequence ID" value="NZ_MQWD01000001.1"/>
</dbReference>
<reference evidence="3 4" key="1">
    <citation type="submission" date="2016-11" db="EMBL/GenBank/DDBJ databases">
        <title>Study of marine rhodopsin-containing bacteria.</title>
        <authorList>
            <person name="Yoshizawa S."/>
            <person name="Kumagai Y."/>
            <person name="Kogure K."/>
        </authorList>
    </citation>
    <scope>NUCLEOTIDE SEQUENCE [LARGE SCALE GENOMIC DNA]</scope>
    <source>
        <strain evidence="3 4">SAORIC-28</strain>
    </source>
</reference>
<dbReference type="Proteomes" id="UP000216339">
    <property type="component" value="Unassembled WGS sequence"/>
</dbReference>
<dbReference type="InterPro" id="IPR011050">
    <property type="entry name" value="Pectin_lyase_fold/virulence"/>
</dbReference>
<feature type="domain" description="Right handed beta helix" evidence="2">
    <location>
        <begin position="199"/>
        <end position="349"/>
    </location>
</feature>
<dbReference type="InterPro" id="IPR039448">
    <property type="entry name" value="Beta_helix"/>
</dbReference>
<gene>
    <name evidence="3" type="ORF">BSZ37_05555</name>
</gene>
<dbReference type="EMBL" id="MQWD01000001">
    <property type="protein sequence ID" value="PAP75942.1"/>
    <property type="molecule type" value="Genomic_DNA"/>
</dbReference>
<comment type="caution">
    <text evidence="3">The sequence shown here is derived from an EMBL/GenBank/DDBJ whole genome shotgun (WGS) entry which is preliminary data.</text>
</comment>
<dbReference type="Gene3D" id="2.160.20.10">
    <property type="entry name" value="Single-stranded right-handed beta-helix, Pectin lyase-like"/>
    <property type="match status" value="1"/>
</dbReference>
<name>A0A271IXL7_9BACT</name>
<evidence type="ECO:0000313" key="4">
    <source>
        <dbReference type="Proteomes" id="UP000216339"/>
    </source>
</evidence>
<evidence type="ECO:0000313" key="3">
    <source>
        <dbReference type="EMBL" id="PAP75942.1"/>
    </source>
</evidence>
<organism evidence="3 4">
    <name type="scientific">Rubrivirga marina</name>
    <dbReference type="NCBI Taxonomy" id="1196024"/>
    <lineage>
        <taxon>Bacteria</taxon>
        <taxon>Pseudomonadati</taxon>
        <taxon>Rhodothermota</taxon>
        <taxon>Rhodothermia</taxon>
        <taxon>Rhodothermales</taxon>
        <taxon>Rubricoccaceae</taxon>
        <taxon>Rubrivirga</taxon>
    </lineage>
</organism>
<proteinExistence type="predicted"/>
<protein>
    <recommendedName>
        <fullName evidence="2">Right handed beta helix domain-containing protein</fullName>
    </recommendedName>
</protein>
<feature type="region of interest" description="Disordered" evidence="1">
    <location>
        <begin position="390"/>
        <end position="415"/>
    </location>
</feature>
<dbReference type="AlphaFoldDB" id="A0A271IXL7"/>
<keyword evidence="4" id="KW-1185">Reference proteome</keyword>